<protein>
    <submittedName>
        <fullName evidence="10">ABC transport system permease protein</fullName>
    </submittedName>
</protein>
<keyword evidence="4 7" id="KW-1133">Transmembrane helix</keyword>
<keyword evidence="3 7" id="KW-0812">Transmembrane</keyword>
<evidence type="ECO:0000256" key="6">
    <source>
        <dbReference type="SAM" id="MobiDB-lite"/>
    </source>
</evidence>
<gene>
    <name evidence="10" type="ORF">J2W40_001627</name>
</gene>
<dbReference type="PANTHER" id="PTHR43738">
    <property type="entry name" value="ABC TRANSPORTER, MEMBRANE PROTEIN"/>
    <property type="match status" value="1"/>
</dbReference>
<evidence type="ECO:0000256" key="3">
    <source>
        <dbReference type="ARBA" id="ARBA00022692"/>
    </source>
</evidence>
<dbReference type="Proteomes" id="UP001267638">
    <property type="component" value="Unassembled WGS sequence"/>
</dbReference>
<evidence type="ECO:0000259" key="9">
    <source>
        <dbReference type="Pfam" id="PF12704"/>
    </source>
</evidence>
<evidence type="ECO:0000256" key="1">
    <source>
        <dbReference type="ARBA" id="ARBA00004651"/>
    </source>
</evidence>
<dbReference type="InterPro" id="IPR025857">
    <property type="entry name" value="MacB_PCD"/>
</dbReference>
<dbReference type="PANTHER" id="PTHR43738:SF2">
    <property type="entry name" value="ABC TRANSPORTER PERMEASE"/>
    <property type="match status" value="1"/>
</dbReference>
<feature type="domain" description="MacB-like periplasmic core" evidence="9">
    <location>
        <begin position="16"/>
        <end position="193"/>
    </location>
</feature>
<dbReference type="InterPro" id="IPR003838">
    <property type="entry name" value="ABC3_permease_C"/>
</dbReference>
<comment type="caution">
    <text evidence="10">The sequence shown here is derived from an EMBL/GenBank/DDBJ whole genome shotgun (WGS) entry which is preliminary data.</text>
</comment>
<evidence type="ECO:0000256" key="7">
    <source>
        <dbReference type="SAM" id="Phobius"/>
    </source>
</evidence>
<reference evidence="10 11" key="1">
    <citation type="submission" date="2023-07" db="EMBL/GenBank/DDBJ databases">
        <title>Sorghum-associated microbial communities from plants grown in Nebraska, USA.</title>
        <authorList>
            <person name="Schachtman D."/>
        </authorList>
    </citation>
    <scope>NUCLEOTIDE SEQUENCE [LARGE SCALE GENOMIC DNA]</scope>
    <source>
        <strain evidence="10 11">4256</strain>
    </source>
</reference>
<keyword evidence="5 7" id="KW-0472">Membrane</keyword>
<feature type="transmembrane region" description="Helical" evidence="7">
    <location>
        <begin position="307"/>
        <end position="327"/>
    </location>
</feature>
<dbReference type="InterPro" id="IPR051125">
    <property type="entry name" value="ABC-4/HrtB_transporter"/>
</dbReference>
<feature type="transmembrane region" description="Helical" evidence="7">
    <location>
        <begin position="14"/>
        <end position="36"/>
    </location>
</feature>
<feature type="transmembrane region" description="Helical" evidence="7">
    <location>
        <begin position="401"/>
        <end position="426"/>
    </location>
</feature>
<evidence type="ECO:0000256" key="2">
    <source>
        <dbReference type="ARBA" id="ARBA00022475"/>
    </source>
</evidence>
<comment type="subcellular location">
    <subcellularLocation>
        <location evidence="1">Cell membrane</location>
        <topology evidence="1">Multi-pass membrane protein</topology>
    </subcellularLocation>
</comment>
<evidence type="ECO:0000259" key="8">
    <source>
        <dbReference type="Pfam" id="PF02687"/>
    </source>
</evidence>
<evidence type="ECO:0000313" key="11">
    <source>
        <dbReference type="Proteomes" id="UP001267638"/>
    </source>
</evidence>
<sequence length="433" mass="46188">MIRLALAYLRDRPLMSALNILLLALAVATLVMLLSVSTQIGNRFERDARGIDLVVGAKGSPLQLILSSIYQMDIPTGNIPLESIALLRQDPSVRQVIPLTMGDNFRGFRIVGTEPAYLGLQNAKLAQGRMFAKAQEVVIGTRVADELGMTLGQRFVGSHGLTDDENAGHHEQSPFTTVGILAPTGSVMDRLIISNVESAWDIHGIDHDNLEDEVLHKGEHEHGQEDTDHSETVDHHDKDDASVSLTEREQMKPEITALLVSYKSAFGAVRIPSMINRQTNMQAAVPAVETARLLSLLGVGIDGARSFAWLLAATGGLSIFVALLAAASAREADLALLRVMGASRAQVFGTIIAEGLLISAIGAIAGLLLGHGALALAHANFEQLRDFGFDPFVMLPGEGGILLAVLGIGLLATLIPALRVFCVNLAESLARSS</sequence>
<evidence type="ECO:0000256" key="5">
    <source>
        <dbReference type="ARBA" id="ARBA00023136"/>
    </source>
</evidence>
<keyword evidence="2" id="KW-1003">Cell membrane</keyword>
<accession>A0ABU1WZQ7</accession>
<keyword evidence="11" id="KW-1185">Reference proteome</keyword>
<proteinExistence type="predicted"/>
<evidence type="ECO:0000313" key="10">
    <source>
        <dbReference type="EMBL" id="MDR7154812.1"/>
    </source>
</evidence>
<dbReference type="EMBL" id="JAVDWV010000006">
    <property type="protein sequence ID" value="MDR7154812.1"/>
    <property type="molecule type" value="Genomic_DNA"/>
</dbReference>
<feature type="domain" description="ABC3 transporter permease C-terminal" evidence="8">
    <location>
        <begin position="306"/>
        <end position="421"/>
    </location>
</feature>
<dbReference type="Pfam" id="PF02687">
    <property type="entry name" value="FtsX"/>
    <property type="match status" value="1"/>
</dbReference>
<name>A0ABU1WZQ7_SPHXE</name>
<organism evidence="10 11">
    <name type="scientific">Sphingobium xenophagum</name>
    <dbReference type="NCBI Taxonomy" id="121428"/>
    <lineage>
        <taxon>Bacteria</taxon>
        <taxon>Pseudomonadati</taxon>
        <taxon>Pseudomonadota</taxon>
        <taxon>Alphaproteobacteria</taxon>
        <taxon>Sphingomonadales</taxon>
        <taxon>Sphingomonadaceae</taxon>
        <taxon>Sphingobium</taxon>
    </lineage>
</organism>
<feature type="transmembrane region" description="Helical" evidence="7">
    <location>
        <begin position="348"/>
        <end position="381"/>
    </location>
</feature>
<dbReference type="RefSeq" id="WP_310223414.1">
    <property type="nucleotide sequence ID" value="NZ_JAVDWV010000006.1"/>
</dbReference>
<dbReference type="Pfam" id="PF12704">
    <property type="entry name" value="MacB_PCD"/>
    <property type="match status" value="1"/>
</dbReference>
<feature type="region of interest" description="Disordered" evidence="6">
    <location>
        <begin position="219"/>
        <end position="247"/>
    </location>
</feature>
<evidence type="ECO:0000256" key="4">
    <source>
        <dbReference type="ARBA" id="ARBA00022989"/>
    </source>
</evidence>